<feature type="non-terminal residue" evidence="1">
    <location>
        <position position="1"/>
    </location>
</feature>
<sequence length="106" mass="12019">MRKFGWTKQQVEFACLLLQKDYPSPELMIEDIGSIFRQKNPDGKSTISQFLTELGNQIDCAHTKGGLCLDSLMILPTACVLDRDSQCQYKEEPYYSSLSVHCSTFS</sequence>
<organism evidence="1 2">
    <name type="scientific">Cannabis sativa</name>
    <name type="common">Hemp</name>
    <name type="synonym">Marijuana</name>
    <dbReference type="NCBI Taxonomy" id="3483"/>
    <lineage>
        <taxon>Eukaryota</taxon>
        <taxon>Viridiplantae</taxon>
        <taxon>Streptophyta</taxon>
        <taxon>Embryophyta</taxon>
        <taxon>Tracheophyta</taxon>
        <taxon>Spermatophyta</taxon>
        <taxon>Magnoliopsida</taxon>
        <taxon>eudicotyledons</taxon>
        <taxon>Gunneridae</taxon>
        <taxon>Pentapetalae</taxon>
        <taxon>rosids</taxon>
        <taxon>fabids</taxon>
        <taxon>Rosales</taxon>
        <taxon>Cannabaceae</taxon>
        <taxon>Cannabis</taxon>
    </lineage>
</organism>
<proteinExistence type="predicted"/>
<protein>
    <submittedName>
        <fullName evidence="1">Uncharacterized protein</fullName>
    </submittedName>
</protein>
<dbReference type="AlphaFoldDB" id="A0A7J6DRP2"/>
<reference evidence="1 2" key="1">
    <citation type="journal article" date="2020" name="bioRxiv">
        <title>Sequence and annotation of 42 cannabis genomes reveals extensive copy number variation in cannabinoid synthesis and pathogen resistance genes.</title>
        <authorList>
            <person name="Mckernan K.J."/>
            <person name="Helbert Y."/>
            <person name="Kane L.T."/>
            <person name="Ebling H."/>
            <person name="Zhang L."/>
            <person name="Liu B."/>
            <person name="Eaton Z."/>
            <person name="Mclaughlin S."/>
            <person name="Kingan S."/>
            <person name="Baybayan P."/>
            <person name="Concepcion G."/>
            <person name="Jordan M."/>
            <person name="Riva A."/>
            <person name="Barbazuk W."/>
            <person name="Harkins T."/>
        </authorList>
    </citation>
    <scope>NUCLEOTIDE SEQUENCE [LARGE SCALE GENOMIC DNA]</scope>
    <source>
        <strain evidence="2">cv. Jamaican Lion 4</strain>
        <tissue evidence="1">Leaf</tissue>
    </source>
</reference>
<dbReference type="Proteomes" id="UP000583929">
    <property type="component" value="Unassembled WGS sequence"/>
</dbReference>
<evidence type="ECO:0000313" key="2">
    <source>
        <dbReference type="Proteomes" id="UP000583929"/>
    </source>
</evidence>
<keyword evidence="2" id="KW-1185">Reference proteome</keyword>
<comment type="caution">
    <text evidence="1">The sequence shown here is derived from an EMBL/GenBank/DDBJ whole genome shotgun (WGS) entry which is preliminary data.</text>
</comment>
<accession>A0A7J6DRP2</accession>
<dbReference type="EMBL" id="JAATIQ010000707">
    <property type="protein sequence ID" value="KAF4348269.1"/>
    <property type="molecule type" value="Genomic_DNA"/>
</dbReference>
<name>A0A7J6DRP2_CANSA</name>
<gene>
    <name evidence="1" type="ORF">G4B88_002670</name>
</gene>
<evidence type="ECO:0000313" key="1">
    <source>
        <dbReference type="EMBL" id="KAF4348269.1"/>
    </source>
</evidence>